<evidence type="ECO:0000313" key="1">
    <source>
        <dbReference type="EMBL" id="OGN30973.1"/>
    </source>
</evidence>
<proteinExistence type="predicted"/>
<dbReference type="AlphaFoldDB" id="A0A1F8GZW9"/>
<reference evidence="1 2" key="1">
    <citation type="journal article" date="2016" name="Nat. Commun.">
        <title>Thousands of microbial genomes shed light on interconnected biogeochemical processes in an aquifer system.</title>
        <authorList>
            <person name="Anantharaman K."/>
            <person name="Brown C.T."/>
            <person name="Hug L.A."/>
            <person name="Sharon I."/>
            <person name="Castelle C.J."/>
            <person name="Probst A.J."/>
            <person name="Thomas B.C."/>
            <person name="Singh A."/>
            <person name="Wilkins M.J."/>
            <person name="Karaoz U."/>
            <person name="Brodie E.L."/>
            <person name="Williams K.H."/>
            <person name="Hubbard S.S."/>
            <person name="Banfield J.F."/>
        </authorList>
    </citation>
    <scope>NUCLEOTIDE SEQUENCE [LARGE SCALE GENOMIC DNA]</scope>
</reference>
<organism evidence="1 2">
    <name type="scientific">Candidatus Yanofskybacteria bacterium RIFCSPLOWO2_02_FULL_44_18</name>
    <dbReference type="NCBI Taxonomy" id="1802705"/>
    <lineage>
        <taxon>Bacteria</taxon>
        <taxon>Candidatus Yanofskyibacteriota</taxon>
    </lineage>
</organism>
<accession>A0A1F8GZW9</accession>
<comment type="caution">
    <text evidence="1">The sequence shown here is derived from an EMBL/GenBank/DDBJ whole genome shotgun (WGS) entry which is preliminary data.</text>
</comment>
<dbReference type="Proteomes" id="UP000177111">
    <property type="component" value="Unassembled WGS sequence"/>
</dbReference>
<evidence type="ECO:0000313" key="2">
    <source>
        <dbReference type="Proteomes" id="UP000177111"/>
    </source>
</evidence>
<sequence>MNRIKFSLLVILVGILVVPTLSSAARWNPFAKISEQRTGKAGILENPDLLCAGEAVKAREDGLLAGMETHFAVMKKTMETRRAVLSKAWTMTDRKERNVAIRKAAADYNIEMRLANKVLKNSRDTIWASYRKSMKACGVKGAPVELEKNVVPNTDLNVQ</sequence>
<name>A0A1F8GZW9_9BACT</name>
<protein>
    <submittedName>
        <fullName evidence="1">Uncharacterized protein</fullName>
    </submittedName>
</protein>
<dbReference type="EMBL" id="MGKT01000006">
    <property type="protein sequence ID" value="OGN30973.1"/>
    <property type="molecule type" value="Genomic_DNA"/>
</dbReference>
<gene>
    <name evidence="1" type="ORF">A3I96_01600</name>
</gene>